<evidence type="ECO:0000259" key="3">
    <source>
        <dbReference type="PROSITE" id="PS50855"/>
    </source>
</evidence>
<feature type="domain" description="Cytochrome oxidase subunit I profile" evidence="3">
    <location>
        <begin position="23"/>
        <end position="518"/>
    </location>
</feature>
<proteinExistence type="predicted"/>
<organism evidence="4 5">
    <name type="scientific">Limobrevibacterium gyesilva</name>
    <dbReference type="NCBI Taxonomy" id="2991712"/>
    <lineage>
        <taxon>Bacteria</taxon>
        <taxon>Pseudomonadati</taxon>
        <taxon>Pseudomonadota</taxon>
        <taxon>Alphaproteobacteria</taxon>
        <taxon>Acetobacterales</taxon>
        <taxon>Acetobacteraceae</taxon>
        <taxon>Limobrevibacterium</taxon>
    </lineage>
</organism>
<feature type="transmembrane region" description="Helical" evidence="2">
    <location>
        <begin position="93"/>
        <end position="114"/>
    </location>
</feature>
<protein>
    <submittedName>
        <fullName evidence="4">Cbb3-type cytochrome c oxidase subunit I</fullName>
    </submittedName>
</protein>
<feature type="transmembrane region" description="Helical" evidence="2">
    <location>
        <begin position="252"/>
        <end position="274"/>
    </location>
</feature>
<accession>A0AA41YQI5</accession>
<evidence type="ECO:0000313" key="5">
    <source>
        <dbReference type="Proteomes" id="UP001165679"/>
    </source>
</evidence>
<feature type="transmembrane region" description="Helical" evidence="2">
    <location>
        <begin position="451"/>
        <end position="477"/>
    </location>
</feature>
<keyword evidence="1" id="KW-0249">Electron transport</keyword>
<reference evidence="4" key="1">
    <citation type="submission" date="2022-09" db="EMBL/GenBank/DDBJ databases">
        <title>Rhodovastum sp. nov. RN2-1 isolated from soil in Seongnam, South Korea.</title>
        <authorList>
            <person name="Le N.T."/>
        </authorList>
    </citation>
    <scope>NUCLEOTIDE SEQUENCE</scope>
    <source>
        <strain evidence="4">RN2-1</strain>
    </source>
</reference>
<dbReference type="GO" id="GO:0016020">
    <property type="term" value="C:membrane"/>
    <property type="evidence" value="ECO:0007669"/>
    <property type="project" value="InterPro"/>
</dbReference>
<dbReference type="Gene3D" id="1.20.210.10">
    <property type="entry name" value="Cytochrome c oxidase-like, subunit I domain"/>
    <property type="match status" value="1"/>
</dbReference>
<dbReference type="EMBL" id="JAPDNT010000056">
    <property type="protein sequence ID" value="MCW3477834.1"/>
    <property type="molecule type" value="Genomic_DNA"/>
</dbReference>
<evidence type="ECO:0000313" key="4">
    <source>
        <dbReference type="EMBL" id="MCW3477834.1"/>
    </source>
</evidence>
<dbReference type="Proteomes" id="UP001165679">
    <property type="component" value="Unassembled WGS sequence"/>
</dbReference>
<dbReference type="InterPro" id="IPR023616">
    <property type="entry name" value="Cyt_c_oxase-like_su1_dom"/>
</dbReference>
<gene>
    <name evidence="4" type="ORF">OL599_25120</name>
</gene>
<sequence length="545" mass="60429">MRSIDDIDRRTAPLVLAHLWLAVVAFAAAAVLGGWQMWARSPLPAPFSTPHNYFLSVTLHGTVMAYVLPTFFIMGFGYFVAVTALERPLPARWAAWIGFGMGVVGVVLAAVPVLMGRASVLYTFYPPLSVAASYYIGIILVVVGSWIWSALMILAMTAWKRENRGEAVPLVMFATVANVMLWLWTTVGMGCELLFQVIPGALGWTETVDVGLSRTLFSWTLHAIVYFWLLPAYIAFYTLAPRAAGGRLYSDTMGRIAFILFLLYSLPVGIHHLFMDPEHGTGFKFLQTVLTSLVTIPTLMTVFTISASLEIAGRLRGGHGPFGWLWTLPWDRPMVLATGLSFVMLWFGGLGGIVNMSYGMNAMIHNTSWVTAHFHLIFGGTTVIMYFAIAYEIWPTLTGRAVQSARAMNMQLWLWFIGMMVTTLPWHWLGLQGQWRRVAEFNYADPIVAAWAPYVIVSVIGGLVLVVSALMFVWNLFKLQRGEVSVAAPMSYAVAVYPPGRVPGMLNGFTSWNVAVLVLMLVAYGYPIAQFFIEPAPQAIVQRIR</sequence>
<feature type="transmembrane region" description="Helical" evidence="2">
    <location>
        <begin position="512"/>
        <end position="533"/>
    </location>
</feature>
<feature type="transmembrane region" description="Helical" evidence="2">
    <location>
        <begin position="12"/>
        <end position="33"/>
    </location>
</feature>
<feature type="transmembrane region" description="Helical" evidence="2">
    <location>
        <begin position="374"/>
        <end position="391"/>
    </location>
</feature>
<dbReference type="GO" id="GO:0020037">
    <property type="term" value="F:heme binding"/>
    <property type="evidence" value="ECO:0007669"/>
    <property type="project" value="InterPro"/>
</dbReference>
<dbReference type="SUPFAM" id="SSF81442">
    <property type="entry name" value="Cytochrome c oxidase subunit I-like"/>
    <property type="match status" value="1"/>
</dbReference>
<feature type="transmembrane region" description="Helical" evidence="2">
    <location>
        <begin position="334"/>
        <end position="354"/>
    </location>
</feature>
<dbReference type="RefSeq" id="WP_264716805.1">
    <property type="nucleotide sequence ID" value="NZ_JAPDNT010000056.1"/>
</dbReference>
<feature type="transmembrane region" description="Helical" evidence="2">
    <location>
        <begin position="167"/>
        <end position="185"/>
    </location>
</feature>
<dbReference type="PROSITE" id="PS50855">
    <property type="entry name" value="COX1"/>
    <property type="match status" value="1"/>
</dbReference>
<dbReference type="AlphaFoldDB" id="A0AA41YQI5"/>
<dbReference type="GO" id="GO:0004129">
    <property type="term" value="F:cytochrome-c oxidase activity"/>
    <property type="evidence" value="ECO:0007669"/>
    <property type="project" value="InterPro"/>
</dbReference>
<dbReference type="Pfam" id="PF00115">
    <property type="entry name" value="COX1"/>
    <property type="match status" value="1"/>
</dbReference>
<name>A0AA41YQI5_9PROT</name>
<dbReference type="PANTHER" id="PTHR10422">
    <property type="entry name" value="CYTOCHROME C OXIDASE SUBUNIT 1"/>
    <property type="match status" value="1"/>
</dbReference>
<dbReference type="GO" id="GO:0009060">
    <property type="term" value="P:aerobic respiration"/>
    <property type="evidence" value="ECO:0007669"/>
    <property type="project" value="InterPro"/>
</dbReference>
<feature type="transmembrane region" description="Helical" evidence="2">
    <location>
        <begin position="294"/>
        <end position="313"/>
    </location>
</feature>
<evidence type="ECO:0000256" key="2">
    <source>
        <dbReference type="SAM" id="Phobius"/>
    </source>
</evidence>
<feature type="transmembrane region" description="Helical" evidence="2">
    <location>
        <begin position="134"/>
        <end position="155"/>
    </location>
</feature>
<keyword evidence="2" id="KW-0812">Transmembrane</keyword>
<dbReference type="InterPro" id="IPR036927">
    <property type="entry name" value="Cyt_c_oxase-like_su1_sf"/>
</dbReference>
<dbReference type="PANTHER" id="PTHR10422:SF40">
    <property type="entry name" value="CYTOCHROME C OXIDASE SUBUNIT I"/>
    <property type="match status" value="1"/>
</dbReference>
<evidence type="ECO:0000256" key="1">
    <source>
        <dbReference type="ARBA" id="ARBA00022660"/>
    </source>
</evidence>
<feature type="transmembrane region" description="Helical" evidence="2">
    <location>
        <begin position="219"/>
        <end position="240"/>
    </location>
</feature>
<keyword evidence="5" id="KW-1185">Reference proteome</keyword>
<feature type="transmembrane region" description="Helical" evidence="2">
    <location>
        <begin position="412"/>
        <end position="431"/>
    </location>
</feature>
<comment type="caution">
    <text evidence="4">The sequence shown here is derived from an EMBL/GenBank/DDBJ whole genome shotgun (WGS) entry which is preliminary data.</text>
</comment>
<dbReference type="PRINTS" id="PR01165">
    <property type="entry name" value="CYCOXIDASEI"/>
</dbReference>
<feature type="transmembrane region" description="Helical" evidence="2">
    <location>
        <begin position="53"/>
        <end position="81"/>
    </location>
</feature>
<keyword evidence="1" id="KW-0679">Respiratory chain</keyword>
<keyword evidence="1" id="KW-0813">Transport</keyword>
<dbReference type="InterPro" id="IPR000883">
    <property type="entry name" value="Cyt_C_Oxase_1"/>
</dbReference>
<keyword evidence="2" id="KW-1133">Transmembrane helix</keyword>
<keyword evidence="2" id="KW-0472">Membrane</keyword>
<reference evidence="4" key="2">
    <citation type="submission" date="2022-10" db="EMBL/GenBank/DDBJ databases">
        <authorList>
            <person name="Trinh H.N."/>
        </authorList>
    </citation>
    <scope>NUCLEOTIDE SEQUENCE</scope>
    <source>
        <strain evidence="4">RN2-1</strain>
    </source>
</reference>